<dbReference type="AlphaFoldDB" id="I1DYU4"/>
<keyword evidence="2" id="KW-1185">Reference proteome</keyword>
<accession>I1DYU4</accession>
<evidence type="ECO:0008006" key="3">
    <source>
        <dbReference type="Google" id="ProtNLM"/>
    </source>
</evidence>
<name>I1DYU4_9GAMM</name>
<dbReference type="InterPro" id="IPR009921">
    <property type="entry name" value="YehS-like"/>
</dbReference>
<organism evidence="1 2">
    <name type="scientific">Rheinheimera nanhaiensis E407-8</name>
    <dbReference type="NCBI Taxonomy" id="562729"/>
    <lineage>
        <taxon>Bacteria</taxon>
        <taxon>Pseudomonadati</taxon>
        <taxon>Pseudomonadota</taxon>
        <taxon>Gammaproteobacteria</taxon>
        <taxon>Chromatiales</taxon>
        <taxon>Chromatiaceae</taxon>
        <taxon>Rheinheimera</taxon>
    </lineage>
</organism>
<dbReference type="STRING" id="562729.RNAN_2214"/>
<dbReference type="PANTHER" id="PTHR37805">
    <property type="entry name" value="CYTOPLASMIC PROTEIN-RELATED"/>
    <property type="match status" value="1"/>
</dbReference>
<dbReference type="Proteomes" id="UP000004374">
    <property type="component" value="Unassembled WGS sequence"/>
</dbReference>
<dbReference type="EMBL" id="BAFK01000011">
    <property type="protein sequence ID" value="GAB59222.1"/>
    <property type="molecule type" value="Genomic_DNA"/>
</dbReference>
<dbReference type="Pfam" id="PF07308">
    <property type="entry name" value="DUF1456"/>
    <property type="match status" value="2"/>
</dbReference>
<reference evidence="1 2" key="1">
    <citation type="journal article" date="2012" name="J. Bacteriol.">
        <title>Genome Sequence of the Protease-Producing Bacterium Rheinheimera nanhaiensis E407-8T, Isolated from Deep-Sea Sediment of the South China Sea.</title>
        <authorList>
            <person name="Zhang X.-Y."/>
            <person name="Zhang Y.-J."/>
            <person name="Qin Q.-L."/>
            <person name="Xie B.-B."/>
            <person name="Chen X.-L."/>
            <person name="Zhou B.-C."/>
            <person name="Zhang Y.-Z."/>
        </authorList>
    </citation>
    <scope>NUCLEOTIDE SEQUENCE [LARGE SCALE GENOMIC DNA]</scope>
    <source>
        <strain evidence="1 2">E407-8</strain>
    </source>
</reference>
<evidence type="ECO:0000313" key="1">
    <source>
        <dbReference type="EMBL" id="GAB59222.1"/>
    </source>
</evidence>
<dbReference type="RefSeq" id="WP_008221634.1">
    <property type="nucleotide sequence ID" value="NZ_BAFK01000011.1"/>
</dbReference>
<protein>
    <recommendedName>
        <fullName evidence="3">DUF1456 family protein</fullName>
    </recommendedName>
</protein>
<comment type="caution">
    <text evidence="1">The sequence shown here is derived from an EMBL/GenBank/DDBJ whole genome shotgun (WGS) entry which is preliminary data.</text>
</comment>
<sequence length="155" mass="17871">MTPNDVLRSLRYSLNVHDYGMMDIFALAGVSVSKEQVASWLKKDEDEGFAAISDEVMASFLNGLIIQRRGAKDGVIPQPEKRLNHNIMLRKLKIAFDLKDDDIIALLEKADFRLSKSELSAFFRRPDHKHYRECQDQVLRYFLRGIQLKFRPAAS</sequence>
<proteinExistence type="predicted"/>
<dbReference type="OrthoDB" id="9788465at2"/>
<dbReference type="PANTHER" id="PTHR37805:SF1">
    <property type="entry name" value="CYTOPLASMIC PROTEIN"/>
    <property type="match status" value="1"/>
</dbReference>
<evidence type="ECO:0000313" key="2">
    <source>
        <dbReference type="Proteomes" id="UP000004374"/>
    </source>
</evidence>
<gene>
    <name evidence="1" type="ORF">RNAN_2214</name>
</gene>